<evidence type="ECO:0000256" key="2">
    <source>
        <dbReference type="ARBA" id="ARBA00022428"/>
    </source>
</evidence>
<comment type="similarity">
    <text evidence="1">Belongs to the ATP-dependent AMP-binding enzyme family.</text>
</comment>
<dbReference type="PANTHER" id="PTHR43201">
    <property type="entry name" value="ACYL-COA SYNTHETASE"/>
    <property type="match status" value="1"/>
</dbReference>
<keyword evidence="6" id="KW-0443">Lipid metabolism</keyword>
<dbReference type="Gene3D" id="3.30.300.30">
    <property type="match status" value="1"/>
</dbReference>
<gene>
    <name evidence="9" type="ORF">DR999_PMT23326</name>
</gene>
<dbReference type="EMBL" id="QXTE01011971">
    <property type="protein sequence ID" value="TFJ95207.1"/>
    <property type="molecule type" value="Genomic_DNA"/>
</dbReference>
<dbReference type="GO" id="GO:0009234">
    <property type="term" value="P:menaquinone biosynthetic process"/>
    <property type="evidence" value="ECO:0007669"/>
    <property type="project" value="UniProtKB-KW"/>
</dbReference>
<dbReference type="InterPro" id="IPR025110">
    <property type="entry name" value="AMP-bd_C"/>
</dbReference>
<dbReference type="Proteomes" id="UP000297703">
    <property type="component" value="Unassembled WGS sequence"/>
</dbReference>
<sequence length="485" mass="52634">MHNWLLRRAQLTPEQIALVEGVRSWTWADVAELAQRRASWLHTQYPAPRVALQATNSVETVLWLWGALTAGKTVALLNPRLSDGELAPLVSRMGVEAALPPLTWSESTHSAKSKVNPEWPTWELDDHATIMFTSGTTGAPKAVIHSFGNHWASATASALNLGIERDPAAWVCAVPLCHVSGLSMLIKSVLYGSTLHLLPRFDAGIANRLLLTGEAGYISVVPTMLKAMLKDLGHRQYPGSLRALLLGGSDVDPTLIAAAEAVGAPVIYSYGMTETASQIVAFPPGRRQEAPGASGLPLFSTEVRVRDERLEVRSPTVCVGFLDDPCAYAAAWTQDGWFRTNDVATIDAHGFVTVHARSTELIISGGENVYPSEVAAVLRTFPGVTEAVVVGIPDDRWGHVPAAMMASREVVDVDRLHRHCQARMAGFKVPRKLLLVDELPRLVSGKPDLLRIQRELSVHADVGQLVAMTGLDVRMIAPDTDEDFD</sequence>
<dbReference type="InterPro" id="IPR045851">
    <property type="entry name" value="AMP-bd_C_sf"/>
</dbReference>
<dbReference type="PROSITE" id="PS00455">
    <property type="entry name" value="AMP_BINDING"/>
    <property type="match status" value="1"/>
</dbReference>
<protein>
    <submittedName>
        <fullName evidence="9">Phosphoglycerate kinase</fullName>
    </submittedName>
</protein>
<dbReference type="Gene3D" id="3.40.50.12780">
    <property type="entry name" value="N-terminal domain of ligase-like"/>
    <property type="match status" value="1"/>
</dbReference>
<keyword evidence="9" id="KW-0418">Kinase</keyword>
<organism evidence="9 10">
    <name type="scientific">Platysternon megacephalum</name>
    <name type="common">big-headed turtle</name>
    <dbReference type="NCBI Taxonomy" id="55544"/>
    <lineage>
        <taxon>Eukaryota</taxon>
        <taxon>Metazoa</taxon>
        <taxon>Chordata</taxon>
        <taxon>Craniata</taxon>
        <taxon>Vertebrata</taxon>
        <taxon>Euteleostomi</taxon>
        <taxon>Archelosauria</taxon>
        <taxon>Testudinata</taxon>
        <taxon>Testudines</taxon>
        <taxon>Cryptodira</taxon>
        <taxon>Durocryptodira</taxon>
        <taxon>Testudinoidea</taxon>
        <taxon>Platysternidae</taxon>
        <taxon>Platysternon</taxon>
    </lineage>
</organism>
<evidence type="ECO:0000259" key="7">
    <source>
        <dbReference type="Pfam" id="PF00501"/>
    </source>
</evidence>
<feature type="domain" description="AMP-binding enzyme C-terminal" evidence="8">
    <location>
        <begin position="373"/>
        <end position="446"/>
    </location>
</feature>
<keyword evidence="4" id="KW-0547">Nucleotide-binding</keyword>
<dbReference type="PANTHER" id="PTHR43201:SF32">
    <property type="entry name" value="2-SUCCINYLBENZOATE--COA LIGASE, CHLOROPLASTIC_PEROXISOMAL"/>
    <property type="match status" value="1"/>
</dbReference>
<feature type="domain" description="AMP-dependent synthetase/ligase" evidence="7">
    <location>
        <begin position="7"/>
        <end position="312"/>
    </location>
</feature>
<comment type="caution">
    <text evidence="9">The sequence shown here is derived from an EMBL/GenBank/DDBJ whole genome shotgun (WGS) entry which is preliminary data.</text>
</comment>
<evidence type="ECO:0000313" key="9">
    <source>
        <dbReference type="EMBL" id="TFJ95207.1"/>
    </source>
</evidence>
<keyword evidence="2" id="KW-0474">Menaquinone biosynthesis</keyword>
<reference evidence="9 10" key="2">
    <citation type="submission" date="2019-04" db="EMBL/GenBank/DDBJ databases">
        <title>The genome sequence of big-headed turtle.</title>
        <authorList>
            <person name="Gong S."/>
        </authorList>
    </citation>
    <scope>NUCLEOTIDE SEQUENCE [LARGE SCALE GENOMIC DNA]</scope>
    <source>
        <strain evidence="9">DO16091913</strain>
        <tissue evidence="9">Muscle</tissue>
    </source>
</reference>
<dbReference type="GO" id="GO:0006631">
    <property type="term" value="P:fatty acid metabolic process"/>
    <property type="evidence" value="ECO:0007669"/>
    <property type="project" value="TreeGrafter"/>
</dbReference>
<dbReference type="GO" id="GO:0016301">
    <property type="term" value="F:kinase activity"/>
    <property type="evidence" value="ECO:0007669"/>
    <property type="project" value="UniProtKB-KW"/>
</dbReference>
<dbReference type="Pfam" id="PF00501">
    <property type="entry name" value="AMP-binding"/>
    <property type="match status" value="1"/>
</dbReference>
<dbReference type="AlphaFoldDB" id="A0A4D9DG80"/>
<dbReference type="NCBIfam" id="TIGR01923">
    <property type="entry name" value="menE"/>
    <property type="match status" value="1"/>
</dbReference>
<evidence type="ECO:0000256" key="6">
    <source>
        <dbReference type="ARBA" id="ARBA00023098"/>
    </source>
</evidence>
<evidence type="ECO:0000256" key="3">
    <source>
        <dbReference type="ARBA" id="ARBA00022598"/>
    </source>
</evidence>
<keyword evidence="3" id="KW-0436">Ligase</keyword>
<dbReference type="GO" id="GO:0008756">
    <property type="term" value="F:o-succinylbenzoate-CoA ligase activity"/>
    <property type="evidence" value="ECO:0007669"/>
    <property type="project" value="InterPro"/>
</dbReference>
<dbReference type="STRING" id="55544.A0A4D9DG80"/>
<evidence type="ECO:0000256" key="5">
    <source>
        <dbReference type="ARBA" id="ARBA00022840"/>
    </source>
</evidence>
<evidence type="ECO:0000313" key="10">
    <source>
        <dbReference type="Proteomes" id="UP000297703"/>
    </source>
</evidence>
<name>A0A4D9DG80_9SAUR</name>
<dbReference type="Pfam" id="PF13193">
    <property type="entry name" value="AMP-binding_C"/>
    <property type="match status" value="1"/>
</dbReference>
<reference evidence="9 10" key="1">
    <citation type="submission" date="2019-04" db="EMBL/GenBank/DDBJ databases">
        <title>Draft genome of the big-headed turtle Platysternon megacephalum.</title>
        <authorList>
            <person name="Gong S."/>
        </authorList>
    </citation>
    <scope>NUCLEOTIDE SEQUENCE [LARGE SCALE GENOMIC DNA]</scope>
    <source>
        <strain evidence="9">DO16091913</strain>
        <tissue evidence="9">Muscle</tissue>
    </source>
</reference>
<evidence type="ECO:0000259" key="8">
    <source>
        <dbReference type="Pfam" id="PF13193"/>
    </source>
</evidence>
<dbReference type="InterPro" id="IPR020845">
    <property type="entry name" value="AMP-binding_CS"/>
</dbReference>
<evidence type="ECO:0000256" key="1">
    <source>
        <dbReference type="ARBA" id="ARBA00006432"/>
    </source>
</evidence>
<proteinExistence type="inferred from homology"/>
<evidence type="ECO:0000256" key="4">
    <source>
        <dbReference type="ARBA" id="ARBA00022741"/>
    </source>
</evidence>
<dbReference type="InterPro" id="IPR000873">
    <property type="entry name" value="AMP-dep_synth/lig_dom"/>
</dbReference>
<dbReference type="InterPro" id="IPR010192">
    <property type="entry name" value="MenE"/>
</dbReference>
<keyword evidence="9" id="KW-0808">Transferase</keyword>
<dbReference type="SUPFAM" id="SSF56801">
    <property type="entry name" value="Acetyl-CoA synthetase-like"/>
    <property type="match status" value="1"/>
</dbReference>
<dbReference type="InterPro" id="IPR042099">
    <property type="entry name" value="ANL_N_sf"/>
</dbReference>
<keyword evidence="5" id="KW-0067">ATP-binding</keyword>
<dbReference type="OrthoDB" id="2962993at2759"/>
<keyword evidence="10" id="KW-1185">Reference proteome</keyword>
<accession>A0A4D9DG80</accession>
<dbReference type="GO" id="GO:0005524">
    <property type="term" value="F:ATP binding"/>
    <property type="evidence" value="ECO:0007669"/>
    <property type="project" value="UniProtKB-KW"/>
</dbReference>
<dbReference type="GO" id="GO:0031956">
    <property type="term" value="F:medium-chain fatty acid-CoA ligase activity"/>
    <property type="evidence" value="ECO:0007669"/>
    <property type="project" value="TreeGrafter"/>
</dbReference>